<evidence type="ECO:0000313" key="12">
    <source>
        <dbReference type="EMBL" id="KAK7885961.1"/>
    </source>
</evidence>
<gene>
    <name evidence="12" type="ORF">WMY93_025582</name>
</gene>
<dbReference type="SUPFAM" id="SSF49785">
    <property type="entry name" value="Galactose-binding domain-like"/>
    <property type="match status" value="1"/>
</dbReference>
<evidence type="ECO:0000256" key="6">
    <source>
        <dbReference type="ARBA" id="ARBA00022723"/>
    </source>
</evidence>
<comment type="subcellular location">
    <subcellularLocation>
        <location evidence="2">Secreted</location>
    </subcellularLocation>
</comment>
<evidence type="ECO:0000259" key="11">
    <source>
        <dbReference type="SMART" id="SM00607"/>
    </source>
</evidence>
<dbReference type="InterPro" id="IPR051941">
    <property type="entry name" value="BG_Antigen-Binding_Lectin"/>
</dbReference>
<keyword evidence="7" id="KW-0430">Lectin</keyword>
<evidence type="ECO:0000313" key="13">
    <source>
        <dbReference type="Proteomes" id="UP001460270"/>
    </source>
</evidence>
<comment type="subunit">
    <text evidence="4">Homotrimer.</text>
</comment>
<dbReference type="PANTHER" id="PTHR45713">
    <property type="entry name" value="FTP DOMAIN-CONTAINING PROTEIN"/>
    <property type="match status" value="1"/>
</dbReference>
<dbReference type="Proteomes" id="UP001460270">
    <property type="component" value="Unassembled WGS sequence"/>
</dbReference>
<evidence type="ECO:0000256" key="2">
    <source>
        <dbReference type="ARBA" id="ARBA00004613"/>
    </source>
</evidence>
<dbReference type="GO" id="GO:0046872">
    <property type="term" value="F:metal ion binding"/>
    <property type="evidence" value="ECO:0007669"/>
    <property type="project" value="UniProtKB-KW"/>
</dbReference>
<evidence type="ECO:0000256" key="9">
    <source>
        <dbReference type="ARBA" id="ARBA00023157"/>
    </source>
</evidence>
<name>A0AAW0MV28_9GOBI</name>
<feature type="region of interest" description="Disordered" evidence="10">
    <location>
        <begin position="23"/>
        <end position="49"/>
    </location>
</feature>
<organism evidence="12 13">
    <name type="scientific">Mugilogobius chulae</name>
    <name type="common">yellowstripe goby</name>
    <dbReference type="NCBI Taxonomy" id="88201"/>
    <lineage>
        <taxon>Eukaryota</taxon>
        <taxon>Metazoa</taxon>
        <taxon>Chordata</taxon>
        <taxon>Craniata</taxon>
        <taxon>Vertebrata</taxon>
        <taxon>Euteleostomi</taxon>
        <taxon>Actinopterygii</taxon>
        <taxon>Neopterygii</taxon>
        <taxon>Teleostei</taxon>
        <taxon>Neoteleostei</taxon>
        <taxon>Acanthomorphata</taxon>
        <taxon>Gobiaria</taxon>
        <taxon>Gobiiformes</taxon>
        <taxon>Gobioidei</taxon>
        <taxon>Gobiidae</taxon>
        <taxon>Gobionellinae</taxon>
        <taxon>Mugilogobius</taxon>
    </lineage>
</organism>
<evidence type="ECO:0000256" key="5">
    <source>
        <dbReference type="ARBA" id="ARBA00022525"/>
    </source>
</evidence>
<dbReference type="PANTHER" id="PTHR45713:SF8">
    <property type="entry name" value="SI:CH211-215K15.4"/>
    <property type="match status" value="1"/>
</dbReference>
<dbReference type="GO" id="GO:0001868">
    <property type="term" value="P:regulation of complement activation, lectin pathway"/>
    <property type="evidence" value="ECO:0007669"/>
    <property type="project" value="UniProtKB-ARBA"/>
</dbReference>
<dbReference type="GO" id="GO:0005576">
    <property type="term" value="C:extracellular region"/>
    <property type="evidence" value="ECO:0007669"/>
    <property type="project" value="UniProtKB-SubCell"/>
</dbReference>
<dbReference type="InterPro" id="IPR006585">
    <property type="entry name" value="FTP1"/>
</dbReference>
<keyword evidence="8" id="KW-0106">Calcium</keyword>
<evidence type="ECO:0000256" key="3">
    <source>
        <dbReference type="ARBA" id="ARBA00010147"/>
    </source>
</evidence>
<feature type="compositionally biased region" description="Polar residues" evidence="10">
    <location>
        <begin position="28"/>
        <end position="49"/>
    </location>
</feature>
<reference evidence="13" key="1">
    <citation type="submission" date="2024-04" db="EMBL/GenBank/DDBJ databases">
        <title>Salinicola lusitanus LLJ914,a marine bacterium isolated from the Okinawa Trough.</title>
        <authorList>
            <person name="Li J."/>
        </authorList>
    </citation>
    <scope>NUCLEOTIDE SEQUENCE [LARGE SCALE GENOMIC DNA]</scope>
</reference>
<dbReference type="Pfam" id="PF22633">
    <property type="entry name" value="F5_F8_type_C_2"/>
    <property type="match status" value="1"/>
</dbReference>
<feature type="domain" description="Fucolectin tachylectin-4 pentraxin-1" evidence="11">
    <location>
        <begin position="7"/>
        <end position="147"/>
    </location>
</feature>
<evidence type="ECO:0000256" key="10">
    <source>
        <dbReference type="SAM" id="MobiDB-lite"/>
    </source>
</evidence>
<dbReference type="GO" id="GO:0010185">
    <property type="term" value="P:regulation of cellular defense response"/>
    <property type="evidence" value="ECO:0007669"/>
    <property type="project" value="UniProtKB-ARBA"/>
</dbReference>
<proteinExistence type="inferred from homology"/>
<dbReference type="SMART" id="SM00607">
    <property type="entry name" value="FTP"/>
    <property type="match status" value="1"/>
</dbReference>
<dbReference type="InterPro" id="IPR008979">
    <property type="entry name" value="Galactose-bd-like_sf"/>
</dbReference>
<dbReference type="EMBL" id="JBBPFD010000019">
    <property type="protein sequence ID" value="KAK7885961.1"/>
    <property type="molecule type" value="Genomic_DNA"/>
</dbReference>
<comment type="similarity">
    <text evidence="3">Belongs to the fucolectin family.</text>
</comment>
<dbReference type="Gene3D" id="2.60.120.260">
    <property type="entry name" value="Galactose-binding domain-like"/>
    <property type="match status" value="1"/>
</dbReference>
<keyword evidence="6" id="KW-0479">Metal-binding</keyword>
<dbReference type="AlphaFoldDB" id="A0AAW0MV28"/>
<evidence type="ECO:0000256" key="1">
    <source>
        <dbReference type="ARBA" id="ARBA00002219"/>
    </source>
</evidence>
<keyword evidence="9" id="KW-1015">Disulfide bond</keyword>
<comment type="function">
    <text evidence="1">Acts as a defensive agent. Recognizes blood group fucosylated oligosaccharides including A, B, H and Lewis B-type antigens. Does not recognize Lewis A antigen and has low affinity for monovalent haptens.</text>
</comment>
<evidence type="ECO:0000256" key="8">
    <source>
        <dbReference type="ARBA" id="ARBA00022837"/>
    </source>
</evidence>
<evidence type="ECO:0000256" key="7">
    <source>
        <dbReference type="ARBA" id="ARBA00022734"/>
    </source>
</evidence>
<protein>
    <recommendedName>
        <fullName evidence="11">Fucolectin tachylectin-4 pentraxin-1 domain-containing protein</fullName>
    </recommendedName>
</protein>
<keyword evidence="13" id="KW-1185">Reference proteome</keyword>
<evidence type="ECO:0000256" key="4">
    <source>
        <dbReference type="ARBA" id="ARBA00011233"/>
    </source>
</evidence>
<dbReference type="GO" id="GO:0042806">
    <property type="term" value="F:fucose binding"/>
    <property type="evidence" value="ECO:0007669"/>
    <property type="project" value="UniProtKB-ARBA"/>
</dbReference>
<sequence>MLRYGGRANVALRGRATQSDTVDFRGGASNTIDGNRDSVYNHSSCTETSPQTSPWWRVDLLEPVHRHLHHHHKQGDCCPERLNGAEIRLGNTQNNNPMCAFISSIPSGGTRQFACDGMDGRYVTIVIPDGRRVLHMCEVEVYGSVLD</sequence>
<keyword evidence="5" id="KW-0964">Secreted</keyword>
<accession>A0AAW0MV28</accession>
<comment type="caution">
    <text evidence="12">The sequence shown here is derived from an EMBL/GenBank/DDBJ whole genome shotgun (WGS) entry which is preliminary data.</text>
</comment>